<dbReference type="PANTHER" id="PTHR22799">
    <property type="entry name" value="TETRANECTIN-RELATED"/>
    <property type="match status" value="1"/>
</dbReference>
<proteinExistence type="predicted"/>
<protein>
    <recommendedName>
        <fullName evidence="6">C-type lectin domain-containing protein</fullName>
    </recommendedName>
</protein>
<dbReference type="SMART" id="SM00034">
    <property type="entry name" value="CLECT"/>
    <property type="match status" value="1"/>
</dbReference>
<evidence type="ECO:0000313" key="8">
    <source>
        <dbReference type="Proteomes" id="UP001497623"/>
    </source>
</evidence>
<keyword evidence="2" id="KW-0964">Secreted</keyword>
<dbReference type="EMBL" id="CAXKWB010023135">
    <property type="protein sequence ID" value="CAL4124888.1"/>
    <property type="molecule type" value="Genomic_DNA"/>
</dbReference>
<evidence type="ECO:0000313" key="7">
    <source>
        <dbReference type="EMBL" id="CAL4124888.1"/>
    </source>
</evidence>
<dbReference type="InterPro" id="IPR016187">
    <property type="entry name" value="CTDL_fold"/>
</dbReference>
<feature type="signal peptide" evidence="5">
    <location>
        <begin position="1"/>
        <end position="22"/>
    </location>
</feature>
<sequence length="267" mass="29770">MQLLRRLIVPLVVAVAAVDCRSQLEPDSVHPIITQRGATTISEPFYNLYQQAGGGQGVGSGGARQKCYHDSCKISKPDNQCLANEGRHSVLWNKINTTKMDIQETINKGNADVIGTLETKIDLLEVQMNYVISLLDYIIEHRECPGGVILGKQCFIFSNDSLNWTDAAEACGRNGGQLAVVSQQPTLIAEYILTYYDNVKFWVGATDTAVEGSWVWIDGQPMDSQFPWPSNQPDNGGGNEHCLMFNYEDAYNDDPCYKEFRYVCEQI</sequence>
<evidence type="ECO:0000256" key="5">
    <source>
        <dbReference type="SAM" id="SignalP"/>
    </source>
</evidence>
<dbReference type="GO" id="GO:0005615">
    <property type="term" value="C:extracellular space"/>
    <property type="evidence" value="ECO:0007669"/>
    <property type="project" value="TreeGrafter"/>
</dbReference>
<reference evidence="7 8" key="1">
    <citation type="submission" date="2024-05" db="EMBL/GenBank/DDBJ databases">
        <authorList>
            <person name="Wallberg A."/>
        </authorList>
    </citation>
    <scope>NUCLEOTIDE SEQUENCE [LARGE SCALE GENOMIC DNA]</scope>
</reference>
<feature type="domain" description="C-type lectin" evidence="6">
    <location>
        <begin position="150"/>
        <end position="265"/>
    </location>
</feature>
<evidence type="ECO:0000256" key="2">
    <source>
        <dbReference type="ARBA" id="ARBA00022525"/>
    </source>
</evidence>
<accession>A0AAV2RG87</accession>
<organism evidence="7 8">
    <name type="scientific">Meganyctiphanes norvegica</name>
    <name type="common">Northern krill</name>
    <name type="synonym">Thysanopoda norvegica</name>
    <dbReference type="NCBI Taxonomy" id="48144"/>
    <lineage>
        <taxon>Eukaryota</taxon>
        <taxon>Metazoa</taxon>
        <taxon>Ecdysozoa</taxon>
        <taxon>Arthropoda</taxon>
        <taxon>Crustacea</taxon>
        <taxon>Multicrustacea</taxon>
        <taxon>Malacostraca</taxon>
        <taxon>Eumalacostraca</taxon>
        <taxon>Eucarida</taxon>
        <taxon>Euphausiacea</taxon>
        <taxon>Euphausiidae</taxon>
        <taxon>Meganyctiphanes</taxon>
    </lineage>
</organism>
<name>A0AAV2RG87_MEGNR</name>
<dbReference type="PANTHER" id="PTHR22799:SF1">
    <property type="entry name" value="C-TYPE LECTIN DOMAIN FAMILY 11 MEMBER A"/>
    <property type="match status" value="1"/>
</dbReference>
<comment type="caution">
    <text evidence="7">The sequence shown here is derived from an EMBL/GenBank/DDBJ whole genome shotgun (WGS) entry which is preliminary data.</text>
</comment>
<keyword evidence="8" id="KW-1185">Reference proteome</keyword>
<evidence type="ECO:0000256" key="4">
    <source>
        <dbReference type="ARBA" id="ARBA00022734"/>
    </source>
</evidence>
<evidence type="ECO:0000259" key="6">
    <source>
        <dbReference type="PROSITE" id="PS50041"/>
    </source>
</evidence>
<dbReference type="InterPro" id="IPR001304">
    <property type="entry name" value="C-type_lectin-like"/>
</dbReference>
<feature type="chain" id="PRO_5043573252" description="C-type lectin domain-containing protein" evidence="5">
    <location>
        <begin position="23"/>
        <end position="267"/>
    </location>
</feature>
<evidence type="ECO:0000256" key="1">
    <source>
        <dbReference type="ARBA" id="ARBA00004613"/>
    </source>
</evidence>
<comment type="subcellular location">
    <subcellularLocation>
        <location evidence="1">Secreted</location>
    </subcellularLocation>
</comment>
<evidence type="ECO:0000256" key="3">
    <source>
        <dbReference type="ARBA" id="ARBA00022729"/>
    </source>
</evidence>
<dbReference type="CDD" id="cd00037">
    <property type="entry name" value="CLECT"/>
    <property type="match status" value="1"/>
</dbReference>
<dbReference type="InterPro" id="IPR051663">
    <property type="entry name" value="CLec_Tetranectin-domain"/>
</dbReference>
<keyword evidence="3 5" id="KW-0732">Signal</keyword>
<dbReference type="AlphaFoldDB" id="A0AAV2RG87"/>
<gene>
    <name evidence="7" type="ORF">MNOR_LOCUS24846</name>
</gene>
<dbReference type="Proteomes" id="UP001497623">
    <property type="component" value="Unassembled WGS sequence"/>
</dbReference>
<dbReference type="Pfam" id="PF00059">
    <property type="entry name" value="Lectin_C"/>
    <property type="match status" value="1"/>
</dbReference>
<dbReference type="PROSITE" id="PS50041">
    <property type="entry name" value="C_TYPE_LECTIN_2"/>
    <property type="match status" value="1"/>
</dbReference>
<keyword evidence="4" id="KW-0430">Lectin</keyword>
<dbReference type="SUPFAM" id="SSF56436">
    <property type="entry name" value="C-type lectin-like"/>
    <property type="match status" value="1"/>
</dbReference>
<dbReference type="GO" id="GO:0008083">
    <property type="term" value="F:growth factor activity"/>
    <property type="evidence" value="ECO:0007669"/>
    <property type="project" value="TreeGrafter"/>
</dbReference>
<dbReference type="InterPro" id="IPR016186">
    <property type="entry name" value="C-type_lectin-like/link_sf"/>
</dbReference>
<dbReference type="Gene3D" id="3.10.100.10">
    <property type="entry name" value="Mannose-Binding Protein A, subunit A"/>
    <property type="match status" value="1"/>
</dbReference>
<dbReference type="GO" id="GO:0030246">
    <property type="term" value="F:carbohydrate binding"/>
    <property type="evidence" value="ECO:0007669"/>
    <property type="project" value="UniProtKB-KW"/>
</dbReference>
<feature type="non-terminal residue" evidence="7">
    <location>
        <position position="267"/>
    </location>
</feature>